<comment type="subcellular location">
    <subcellularLocation>
        <location evidence="13">Nucleus</location>
    </subcellularLocation>
    <subcellularLocation>
        <location evidence="13">Chromosome</location>
        <location evidence="13">Telomere</location>
    </subcellularLocation>
</comment>
<dbReference type="EMBL" id="SDIL01000177">
    <property type="protein sequence ID" value="RXK34877.1"/>
    <property type="molecule type" value="Genomic_DNA"/>
</dbReference>
<dbReference type="InterPro" id="IPR021891">
    <property type="entry name" value="Telomerase_RBD"/>
</dbReference>
<keyword evidence="9 13" id="KW-0779">Telomere</keyword>
<accession>A0A4Q1BA70</accession>
<keyword evidence="10 13" id="KW-0695">RNA-directed DNA polymerase</keyword>
<evidence type="ECO:0000256" key="13">
    <source>
        <dbReference type="RuleBase" id="RU365061"/>
    </source>
</evidence>
<dbReference type="Gene3D" id="3.30.70.2630">
    <property type="match status" value="1"/>
</dbReference>
<dbReference type="Pfam" id="PF12009">
    <property type="entry name" value="Telomerase_RBD"/>
    <property type="match status" value="1"/>
</dbReference>
<protein>
    <recommendedName>
        <fullName evidence="3 13">Telomerase reverse transcriptase</fullName>
        <ecNumber evidence="2 13">2.7.7.49</ecNumber>
    </recommendedName>
    <alternativeName>
        <fullName evidence="13">Telomerase catalytic subunit</fullName>
    </alternativeName>
</protein>
<evidence type="ECO:0000256" key="14">
    <source>
        <dbReference type="SAM" id="MobiDB-lite"/>
    </source>
</evidence>
<dbReference type="InterPro" id="IPR003545">
    <property type="entry name" value="Telomerase_RT"/>
</dbReference>
<dbReference type="CDD" id="cd01648">
    <property type="entry name" value="TERT"/>
    <property type="match status" value="1"/>
</dbReference>
<dbReference type="OrthoDB" id="289721at2759"/>
<evidence type="ECO:0000313" key="17">
    <source>
        <dbReference type="Proteomes" id="UP000289152"/>
    </source>
</evidence>
<evidence type="ECO:0000313" key="16">
    <source>
        <dbReference type="EMBL" id="RXK34877.1"/>
    </source>
</evidence>
<gene>
    <name evidence="16" type="ORF">M231_07866</name>
</gene>
<dbReference type="Pfam" id="PF00078">
    <property type="entry name" value="RVT_1"/>
    <property type="match status" value="1"/>
</dbReference>
<evidence type="ECO:0000256" key="3">
    <source>
        <dbReference type="ARBA" id="ARBA00016182"/>
    </source>
</evidence>
<dbReference type="GO" id="GO:0003720">
    <property type="term" value="F:telomerase activity"/>
    <property type="evidence" value="ECO:0007669"/>
    <property type="project" value="InterPro"/>
</dbReference>
<evidence type="ECO:0000256" key="4">
    <source>
        <dbReference type="ARBA" id="ARBA00022454"/>
    </source>
</evidence>
<evidence type="ECO:0000256" key="8">
    <source>
        <dbReference type="ARBA" id="ARBA00022842"/>
    </source>
</evidence>
<dbReference type="PANTHER" id="PTHR12066">
    <property type="entry name" value="TELOMERASE REVERSE TRANSCRIPTASE"/>
    <property type="match status" value="1"/>
</dbReference>
<keyword evidence="5 13" id="KW-0808">Transferase</keyword>
<proteinExistence type="inferred from homology"/>
<dbReference type="FunCoup" id="A0A4Q1BA70">
    <property type="interactions" value="116"/>
</dbReference>
<dbReference type="Gene3D" id="1.10.132.70">
    <property type="match status" value="1"/>
</dbReference>
<dbReference type="EC" id="2.7.7.49" evidence="2 13"/>
<dbReference type="GO" id="GO:0046872">
    <property type="term" value="F:metal ion binding"/>
    <property type="evidence" value="ECO:0007669"/>
    <property type="project" value="UniProtKB-KW"/>
</dbReference>
<dbReference type="GO" id="GO:0070034">
    <property type="term" value="F:telomerase RNA binding"/>
    <property type="evidence" value="ECO:0007669"/>
    <property type="project" value="TreeGrafter"/>
</dbReference>
<evidence type="ECO:0000256" key="6">
    <source>
        <dbReference type="ARBA" id="ARBA00022695"/>
    </source>
</evidence>
<keyword evidence="17" id="KW-1185">Reference proteome</keyword>
<dbReference type="AlphaFoldDB" id="A0A4Q1BA70"/>
<dbReference type="GO" id="GO:0000333">
    <property type="term" value="C:telomerase catalytic core complex"/>
    <property type="evidence" value="ECO:0007669"/>
    <property type="project" value="TreeGrafter"/>
</dbReference>
<dbReference type="PRINTS" id="PR01365">
    <property type="entry name" value="TELOMERASERT"/>
</dbReference>
<dbReference type="InParanoid" id="A0A4Q1BA70"/>
<keyword evidence="4 13" id="KW-0158">Chromosome</keyword>
<evidence type="ECO:0000256" key="10">
    <source>
        <dbReference type="ARBA" id="ARBA00022918"/>
    </source>
</evidence>
<dbReference type="Gene3D" id="1.10.357.90">
    <property type="match status" value="1"/>
</dbReference>
<dbReference type="InterPro" id="IPR043502">
    <property type="entry name" value="DNA/RNA_pol_sf"/>
</dbReference>
<dbReference type="InterPro" id="IPR000477">
    <property type="entry name" value="RT_dom"/>
</dbReference>
<dbReference type="PROSITE" id="PS50878">
    <property type="entry name" value="RT_POL"/>
    <property type="match status" value="1"/>
</dbReference>
<comment type="similarity">
    <text evidence="1 13">Belongs to the reverse transcriptase family. Telomerase subfamily.</text>
</comment>
<keyword evidence="11 13" id="KW-0539">Nucleus</keyword>
<comment type="function">
    <text evidence="13">Telomerase is a ribonucleoprotein enzyme essential for the replication of chromosome termini in most eukaryotes. It elongates telomeres. It is a reverse transcriptase that adds simple sequence repeats to chromosome ends by copying a template sequence within the RNA component of the enzyme.</text>
</comment>
<evidence type="ECO:0000256" key="5">
    <source>
        <dbReference type="ARBA" id="ARBA00022679"/>
    </source>
</evidence>
<comment type="caution">
    <text evidence="16">The sequence shown here is derived from an EMBL/GenBank/DDBJ whole genome shotgun (WGS) entry which is preliminary data.</text>
</comment>
<dbReference type="GO" id="GO:0007004">
    <property type="term" value="P:telomere maintenance via telomerase"/>
    <property type="evidence" value="ECO:0007669"/>
    <property type="project" value="TreeGrafter"/>
</dbReference>
<organism evidence="16 17">
    <name type="scientific">Tremella mesenterica</name>
    <name type="common">Jelly fungus</name>
    <dbReference type="NCBI Taxonomy" id="5217"/>
    <lineage>
        <taxon>Eukaryota</taxon>
        <taxon>Fungi</taxon>
        <taxon>Dikarya</taxon>
        <taxon>Basidiomycota</taxon>
        <taxon>Agaricomycotina</taxon>
        <taxon>Tremellomycetes</taxon>
        <taxon>Tremellales</taxon>
        <taxon>Tremellaceae</taxon>
        <taxon>Tremella</taxon>
    </lineage>
</organism>
<evidence type="ECO:0000256" key="7">
    <source>
        <dbReference type="ARBA" id="ARBA00022723"/>
    </source>
</evidence>
<dbReference type="Proteomes" id="UP000289152">
    <property type="component" value="Unassembled WGS sequence"/>
</dbReference>
<feature type="domain" description="Reverse transcriptase" evidence="15">
    <location>
        <begin position="509"/>
        <end position="843"/>
    </location>
</feature>
<comment type="catalytic activity">
    <reaction evidence="12 13">
        <text>DNA(n) + a 2'-deoxyribonucleoside 5'-triphosphate = DNA(n+1) + diphosphate</text>
        <dbReference type="Rhea" id="RHEA:22508"/>
        <dbReference type="Rhea" id="RHEA-COMP:17339"/>
        <dbReference type="Rhea" id="RHEA-COMP:17340"/>
        <dbReference type="ChEBI" id="CHEBI:33019"/>
        <dbReference type="ChEBI" id="CHEBI:61560"/>
        <dbReference type="ChEBI" id="CHEBI:173112"/>
        <dbReference type="EC" id="2.7.7.49"/>
    </reaction>
</comment>
<evidence type="ECO:0000256" key="11">
    <source>
        <dbReference type="ARBA" id="ARBA00023242"/>
    </source>
</evidence>
<dbReference type="SMART" id="SM00975">
    <property type="entry name" value="Telomerase_RBD"/>
    <property type="match status" value="1"/>
</dbReference>
<sequence>MTYFEHLPLNIKHKTLSSYYPHLHRLQDFISPHCDNLLQGSDIDDYTQLLRSTLCGVRESVPWPQRDQEAGCGLDGTQQEAIDRILLEIGRRRDRDVLLSTDRVSERIVSECQECNADLWNHDARLPVNASRPGVENRHANSPSALLRSLAFKILRVRLGDAGFRHLLLHTSLFITVGNNCFLQLSGVPVYDLYQHPDLTSLSTSENVMEIRGKKRKRGDSSDKLKASQNKQPSPATIYISRQSMFYGHPLRKPNGKHVSGLPPKHVLNKLGVSLEKGSNDKMCLILARHVFPSLFCLPSFSASKKSMRLPEDPKIQGSTRRLTRIMGAMREIITRHAKVDYPQILKRCTERKTRDSSQLVEPVPHSRVCHFVSTMIKTLLPSTILGSQQNVETIKRHAHRVIRAKQYEPISLHSLIQGFNTRDLTCLALDPHERCNMQETRKRQSLSNEFIFWIFNDLLIPLLKNCCYITETSATRYETVYYLHDEWAFATRPHFRQLEEDLLEELDPNEKHFALQGPLGVSAVRLIPKPNSGFRPIVNLGRSIKTPFLPGIPLPNTKYTSANQILRSVHQVLTFEKERHSDKLGSSLLGTNEIFFPLQQLKKDLLNIYGKIPKLYFVKMDIRAAFDTIPQDKVLDIVSSLLDKDHDYCLMLYCLLLPPASEQSQGSTRRLFKTKAMVDDLSSSHSFSIQAETIAKPLRNAVIVDLVRRRHVSKESCMSLLRTHIKENIWQIDRRLFRQKTGIPQGSKISSLLCSSFYAAMEREHLQWTSSKPGTKLLRYIDDFLFISDDSNLARRFVVEMNQGFPKYGAFISNNKTITTFDPTTMDEVEPLKLFPYCGFLVDTETLDITMDHPRILSTPAKQSFALRSDRHRGAGFVGWFSRQLENRNHVAYLDTTHNDMVTVFRNVYLNFMLTGMKLPHYFSQEVLTTQQSRLIFDGICAATDYTYAAGRARVRHAARSDRGRDHFAVKRVDFVFLARHAIKAVLGQSGHSSRFREVAKLLSRVMSEALRVITKRQGQ</sequence>
<dbReference type="PANTHER" id="PTHR12066:SF0">
    <property type="entry name" value="TELOMERASE REVERSE TRANSCRIPTASE"/>
    <property type="match status" value="1"/>
</dbReference>
<evidence type="ECO:0000256" key="9">
    <source>
        <dbReference type="ARBA" id="ARBA00022895"/>
    </source>
</evidence>
<keyword evidence="6 13" id="KW-0548">Nucleotidyltransferase</keyword>
<evidence type="ECO:0000256" key="12">
    <source>
        <dbReference type="ARBA" id="ARBA00048173"/>
    </source>
</evidence>
<keyword evidence="8 13" id="KW-0460">Magnesium</keyword>
<feature type="region of interest" description="Disordered" evidence="14">
    <location>
        <begin position="205"/>
        <end position="234"/>
    </location>
</feature>
<dbReference type="GO" id="GO:0042162">
    <property type="term" value="F:telomeric DNA binding"/>
    <property type="evidence" value="ECO:0007669"/>
    <property type="project" value="TreeGrafter"/>
</dbReference>
<dbReference type="STRING" id="5217.A0A4Q1BA70"/>
<name>A0A4Q1BA70_TREME</name>
<evidence type="ECO:0000256" key="1">
    <source>
        <dbReference type="ARBA" id="ARBA00008001"/>
    </source>
</evidence>
<dbReference type="GO" id="GO:0000781">
    <property type="term" value="C:chromosome, telomeric region"/>
    <property type="evidence" value="ECO:0007669"/>
    <property type="project" value="UniProtKB-SubCell"/>
</dbReference>
<evidence type="ECO:0000256" key="2">
    <source>
        <dbReference type="ARBA" id="ARBA00012493"/>
    </source>
</evidence>
<keyword evidence="7 13" id="KW-0479">Metal-binding</keyword>
<dbReference type="SUPFAM" id="SSF56672">
    <property type="entry name" value="DNA/RNA polymerases"/>
    <property type="match status" value="1"/>
</dbReference>
<reference evidence="16 17" key="1">
    <citation type="submission" date="2016-06" db="EMBL/GenBank/DDBJ databases">
        <title>Evolution of pathogenesis and genome organization in the Tremellales.</title>
        <authorList>
            <person name="Cuomo C."/>
            <person name="Litvintseva A."/>
            <person name="Heitman J."/>
            <person name="Chen Y."/>
            <person name="Sun S."/>
            <person name="Springer D."/>
            <person name="Dromer F."/>
            <person name="Young S."/>
            <person name="Zeng Q."/>
            <person name="Chapman S."/>
            <person name="Gujja S."/>
            <person name="Saif S."/>
            <person name="Birren B."/>
        </authorList>
    </citation>
    <scope>NUCLEOTIDE SEQUENCE [LARGE SCALE GENOMIC DNA]</scope>
    <source>
        <strain evidence="16 17">ATCC 28783</strain>
    </source>
</reference>
<evidence type="ECO:0000259" key="15">
    <source>
        <dbReference type="PROSITE" id="PS50878"/>
    </source>
</evidence>